<dbReference type="EMBL" id="FNRI01000014">
    <property type="protein sequence ID" value="SEB02181.1"/>
    <property type="molecule type" value="Genomic_DNA"/>
</dbReference>
<evidence type="ECO:0000313" key="1">
    <source>
        <dbReference type="EMBL" id="SEB02181.1"/>
    </source>
</evidence>
<dbReference type="Proteomes" id="UP000183253">
    <property type="component" value="Unassembled WGS sequence"/>
</dbReference>
<accession>A0A1H4FYI5</accession>
<gene>
    <name evidence="1" type="ORF">SAMN05444145_1145</name>
</gene>
<proteinExistence type="predicted"/>
<organism evidence="1 2">
    <name type="scientific">Alistipes timonensis JC136</name>
    <dbReference type="NCBI Taxonomy" id="1033731"/>
    <lineage>
        <taxon>Bacteria</taxon>
        <taxon>Pseudomonadati</taxon>
        <taxon>Bacteroidota</taxon>
        <taxon>Bacteroidia</taxon>
        <taxon>Bacteroidales</taxon>
        <taxon>Rikenellaceae</taxon>
        <taxon>Alistipes</taxon>
    </lineage>
</organism>
<sequence>MSCKYDFKSDLKTAILDEAFHLGIKISSSKSLYDILIDYLTIYHKLIPSKPRDVFVCPQLKADLSTHPKAKEIRTIIEIAKRGGNLNPFQSKRLLQTNFHDHMITEWNIYHFHLSLEQDKKTKFVKQVNSLLFAYIDNNSIAFLGVETHKDGIFGDTKWWTLLHDNFPQLIEKYKNDARDVYPPLSASDRQQLWDKGYTTLMVKVKDCVYYSPNIGRTTSGHNMVVIRQAMSILDWIDSISEQLDKYYDAVCNALKVESAVAQYKVIIYGEDLILAEMSSLQQVLKFNEVFDLSKLR</sequence>
<name>A0A1H4FYI5_9BACT</name>
<evidence type="ECO:0000313" key="2">
    <source>
        <dbReference type="Proteomes" id="UP000183253"/>
    </source>
</evidence>
<keyword evidence="2" id="KW-1185">Reference proteome</keyword>
<dbReference type="AlphaFoldDB" id="A0A1H4FYI5"/>
<reference evidence="1 2" key="1">
    <citation type="submission" date="2016-10" db="EMBL/GenBank/DDBJ databases">
        <authorList>
            <person name="de Groot N.N."/>
        </authorList>
    </citation>
    <scope>NUCLEOTIDE SEQUENCE [LARGE SCALE GENOMIC DNA]</scope>
    <source>
        <strain evidence="1 2">DSM 25383</strain>
    </source>
</reference>
<protein>
    <submittedName>
        <fullName evidence="1">Uncharacterized protein</fullName>
    </submittedName>
</protein>